<accession>A0A096P7M3</accession>
<feature type="repeat" description="WD" evidence="3">
    <location>
        <begin position="1013"/>
        <end position="1048"/>
    </location>
</feature>
<dbReference type="InterPro" id="IPR015943">
    <property type="entry name" value="WD40/YVTN_repeat-like_dom_sf"/>
</dbReference>
<comment type="caution">
    <text evidence="5">The sequence shown here is derived from an EMBL/GenBank/DDBJ whole genome shotgun (WGS) entry which is preliminary data.</text>
</comment>
<dbReference type="Pfam" id="PF00400">
    <property type="entry name" value="WD40"/>
    <property type="match status" value="1"/>
</dbReference>
<dbReference type="InterPro" id="IPR036372">
    <property type="entry name" value="BEACH_dom_sf"/>
</dbReference>
<evidence type="ECO:0000259" key="4">
    <source>
        <dbReference type="SMART" id="SM01026"/>
    </source>
</evidence>
<feature type="domain" description="BEACH" evidence="4">
    <location>
        <begin position="148"/>
        <end position="385"/>
    </location>
</feature>
<dbReference type="InterPro" id="IPR019775">
    <property type="entry name" value="WD40_repeat_CS"/>
</dbReference>
<protein>
    <submittedName>
        <fullName evidence="5">WD40 repeat</fullName>
    </submittedName>
</protein>
<dbReference type="InParanoid" id="A0A096P7M3"/>
<dbReference type="AlphaFoldDB" id="A0A096P7M3"/>
<dbReference type="STRING" id="70448.A0A096P7M3"/>
<dbReference type="EMBL" id="CAID01000003">
    <property type="protein sequence ID" value="CEF97009.1"/>
    <property type="molecule type" value="Genomic_DNA"/>
</dbReference>
<dbReference type="SUPFAM" id="SSF81837">
    <property type="entry name" value="BEACH domain"/>
    <property type="match status" value="1"/>
</dbReference>
<dbReference type="Proteomes" id="UP000009170">
    <property type="component" value="Unassembled WGS sequence"/>
</dbReference>
<dbReference type="InterPro" id="IPR036322">
    <property type="entry name" value="WD40_repeat_dom_sf"/>
</dbReference>
<dbReference type="SMART" id="SM00320">
    <property type="entry name" value="WD40"/>
    <property type="match status" value="4"/>
</dbReference>
<dbReference type="PROSITE" id="PS50082">
    <property type="entry name" value="WD_REPEATS_2"/>
    <property type="match status" value="1"/>
</dbReference>
<evidence type="ECO:0000256" key="1">
    <source>
        <dbReference type="ARBA" id="ARBA00022574"/>
    </source>
</evidence>
<sequence>MVVRGGSANAAFRSSHPNVSPAVVVVVDDESCVVVSVEPTNAHTLAVCLRSGFGAFDGADRKSLAALQLCRGVAHCHERQLALGNLSVDETSVSTLSGGARGTPYVQVTGMYNSPHARAVGVGGSRTFEVSAESALRVRENSDIRNITAAWRVGAIGNLEYVVKLNEIARRDKDRSNHTFAPWVIDFSEFPLNADGSLNGLRDLTKTKFRLTKGDEQLDFTYRNTMPPHHVSGDCLSELGVCIALARRTPRATLAHVVRANVVADEYPKDLSRLYQVLPDEAPIEFYVDPLVFKSIHEDMSDLALPTWARVGEDSASYFIKVHQEAFESCVVSENLHSWIDLTFGYATYGTAAIDAKNVMVPDSNRTLPSSGGRLCLFHTPHPKRSVGVVPRSLSPRGGSESDALALATTMSTMFITEPPLSVAQDDDLRALGRILGAIYAGAPCPEFESAAPSNGLFEESPMKSVSESLFEDRKVHAKTAFKSYKAWLSRMPVEARDVVKLLMDSAKPIGAAAVRDSVLFSQDIRSAATILGNMRSAHESIAARIMVAEAGLKGASNTVSRFVLEDLCPEIEEYIVAPFSETQEMQLAMSFSLFVQTACDVASRRDIINTLFPLFVHALSAPNSRNVEGPTLKREMFHLNVLRCIRRSIGAATFNRVMIPVFIACLQPKFRCSSEEIERVTQALVYVARTTPLPIVLRRIVDVLHKALRNNRDDTSSGAHVIVADVLTSISEHLGPRAEELILRTSMGAPSSILENLDDWHPQSPATGSTKSEWSWLPRVSPFDRDDGINDDELTMSQVLASAGAVDDEPWRLHVEALTSWRAHSQLVRPSAQALDVSADERLFLTHGATSKCDGIVCVWRASGPRGDEEGAMTKYNGHAKATVTASAFLNFARDREGDVSRACSCDDKGYIQVWNTSGAHVWQFYARDSDGFQSLRASDARGEHVIGGTTKGNVLIADACAGRVVRQFSCPNSRSVSALYVSSDGVICASNRDGYMYGFDSRASDENVFEVKAHDSGINKIISASNEPHELLTASSDMTVGLWDMRMIGGGRDAKRRYDGRLRTFRGHQREVRDIAVSEKGDVFSVSGTSIGIFSLNSSTEQFTRFAPLSVHGVSTPSAPKSGAEQSAFSAIQLLPSSRLFAMLNEDGLLSVCH</sequence>
<reference evidence="6" key="1">
    <citation type="journal article" date="2006" name="Proc. Natl. Acad. Sci. U.S.A.">
        <title>Genome analysis of the smallest free-living eukaryote Ostreococcus tauri unveils many unique features.</title>
        <authorList>
            <person name="Derelle E."/>
            <person name="Ferraz C."/>
            <person name="Rombauts S."/>
            <person name="Rouze P."/>
            <person name="Worden A.Z."/>
            <person name="Robbens S."/>
            <person name="Partensky F."/>
            <person name="Degroeve S."/>
            <person name="Echeynie S."/>
            <person name="Cooke R."/>
            <person name="Saeys Y."/>
            <person name="Wuyts J."/>
            <person name="Jabbari K."/>
            <person name="Bowler C."/>
            <person name="Panaud O."/>
            <person name="Piegu B."/>
            <person name="Ball S.G."/>
            <person name="Ral J.-P."/>
            <person name="Bouget F.-Y."/>
            <person name="Piganeau G."/>
            <person name="De Baets B."/>
            <person name="Picard A."/>
            <person name="Delseny M."/>
            <person name="Demaille J."/>
            <person name="Van de Peer Y."/>
            <person name="Moreau H."/>
        </authorList>
    </citation>
    <scope>NUCLEOTIDE SEQUENCE [LARGE SCALE GENOMIC DNA]</scope>
    <source>
        <strain evidence="6">OTTH 0595 / CCAP 157/2 / RCC745</strain>
    </source>
</reference>
<dbReference type="KEGG" id="ota:OT_ostta03g00940"/>
<reference evidence="5 6" key="2">
    <citation type="journal article" date="2014" name="BMC Genomics">
        <title>An improved genome of the model marine alga Ostreococcus tauri unfolds by assessing Illumina de novo assemblies.</title>
        <authorList>
            <person name="Blanc-Mathieu R."/>
            <person name="Verhelst B."/>
            <person name="Derelle E."/>
            <person name="Rombauts S."/>
            <person name="Bouget F.Y."/>
            <person name="Carre I."/>
            <person name="Chateau A."/>
            <person name="Eyre-Walker A."/>
            <person name="Grimsley N."/>
            <person name="Moreau H."/>
            <person name="Piegu B."/>
            <person name="Rivals E."/>
            <person name="Schackwitz W."/>
            <person name="Van de Peer Y."/>
            <person name="Piganeau G."/>
        </authorList>
    </citation>
    <scope>NUCLEOTIDE SEQUENCE [LARGE SCALE GENOMIC DNA]</scope>
    <source>
        <strain evidence="6">OTTH 0595 / CCAP 157/2 / RCC745</strain>
    </source>
</reference>
<dbReference type="Pfam" id="PF02138">
    <property type="entry name" value="Beach"/>
    <property type="match status" value="1"/>
</dbReference>
<name>A0A096P7M3_OSTTA</name>
<gene>
    <name evidence="5" type="ORF">OT_ostta03g00940</name>
</gene>
<dbReference type="SMART" id="SM01026">
    <property type="entry name" value="Beach"/>
    <property type="match status" value="1"/>
</dbReference>
<evidence type="ECO:0000256" key="3">
    <source>
        <dbReference type="PROSITE-ProRule" id="PRU00221"/>
    </source>
</evidence>
<dbReference type="PANTHER" id="PTHR46866">
    <property type="entry name" value="GH12955P"/>
    <property type="match status" value="1"/>
</dbReference>
<evidence type="ECO:0000256" key="2">
    <source>
        <dbReference type="ARBA" id="ARBA00022737"/>
    </source>
</evidence>
<dbReference type="RefSeq" id="XP_003078005.2">
    <property type="nucleotide sequence ID" value="XM_003077957.2"/>
</dbReference>
<evidence type="ECO:0000313" key="5">
    <source>
        <dbReference type="EMBL" id="CEF97009.1"/>
    </source>
</evidence>
<organism evidence="5 6">
    <name type="scientific">Ostreococcus tauri</name>
    <name type="common">Marine green alga</name>
    <dbReference type="NCBI Taxonomy" id="70448"/>
    <lineage>
        <taxon>Eukaryota</taxon>
        <taxon>Viridiplantae</taxon>
        <taxon>Chlorophyta</taxon>
        <taxon>Mamiellophyceae</taxon>
        <taxon>Mamiellales</taxon>
        <taxon>Bathycoccaceae</taxon>
        <taxon>Ostreococcus</taxon>
    </lineage>
</organism>
<dbReference type="Gene3D" id="1.10.1540.10">
    <property type="entry name" value="BEACH domain"/>
    <property type="match status" value="1"/>
</dbReference>
<keyword evidence="1 3" id="KW-0853">WD repeat</keyword>
<dbReference type="SUPFAM" id="SSF50978">
    <property type="entry name" value="WD40 repeat-like"/>
    <property type="match status" value="1"/>
</dbReference>
<dbReference type="GeneID" id="9833712"/>
<keyword evidence="2" id="KW-0677">Repeat</keyword>
<dbReference type="InterPro" id="IPR000409">
    <property type="entry name" value="BEACH_dom"/>
</dbReference>
<dbReference type="Gene3D" id="2.130.10.10">
    <property type="entry name" value="YVTN repeat-like/Quinoprotein amine dehydrogenase"/>
    <property type="match status" value="2"/>
</dbReference>
<keyword evidence="6" id="KW-1185">Reference proteome</keyword>
<dbReference type="InterPro" id="IPR001680">
    <property type="entry name" value="WD40_rpt"/>
</dbReference>
<dbReference type="OrthoDB" id="29306at2759"/>
<proteinExistence type="predicted"/>
<dbReference type="PROSITE" id="PS00678">
    <property type="entry name" value="WD_REPEATS_1"/>
    <property type="match status" value="1"/>
</dbReference>
<dbReference type="FunCoup" id="A0A096P7M3">
    <property type="interactions" value="1020"/>
</dbReference>
<dbReference type="PANTHER" id="PTHR46866:SF1">
    <property type="entry name" value="GH12955P"/>
    <property type="match status" value="1"/>
</dbReference>
<evidence type="ECO:0000313" key="6">
    <source>
        <dbReference type="Proteomes" id="UP000009170"/>
    </source>
</evidence>